<sequence>MQESSSNHNPKFTTTSEGYPHEIYRDVLEEAVIEDFLRDSDAFDHKEKMWAFPQPLAATESVVVAVCRIARSIIKRFVVPTRSGVRRTVVNMIKAGGNEAVGEYGYRPCPVVVIQASGPSFEDPPPTSQEAATTSQQRQISFSNMASYFTVKLDSEVGTPRDILEEMKPYAKKIFADQPNRLYVRSLLLTEKHARLLHFDRAGAQITPSIDIQQHPSTFVRLIAGVASMDERLLGLDDSIQWTIIEGRKTAGVLTTTGANGKAKAYPILAHIPNPLESIRGRGTTCWRVRDPDTLEELVVKDSWRPQDRPAEQEFLKLATGVPGVAQMVSFQNGRGETKHYRCPTTAGQYHNRVAMRVTMKSYGRSVEFFSSVVELLEAIRDAIAGHQRLVSSEGIKVLHRDISHNNILLGPAGAREGNRGILIDFDMSFRATDEKPRVDADANVGTRTFQSLSVVGSFSPRDIPTPHDYLDDLESFFLVLVYILLTRRADGTTLPSRAEGPSIVGKWDNPDPNIAYGKKDGILGGSADDIDAVRIIKANWGPAFVSLYKRFQAWVCDVSRKKAGSD</sequence>
<evidence type="ECO:0000313" key="3">
    <source>
        <dbReference type="Proteomes" id="UP000298030"/>
    </source>
</evidence>
<name>A0A4Y7SJT5_COPMI</name>
<evidence type="ECO:0000313" key="2">
    <source>
        <dbReference type="EMBL" id="TEB22085.1"/>
    </source>
</evidence>
<proteinExistence type="predicted"/>
<comment type="caution">
    <text evidence="2">The sequence shown here is derived from an EMBL/GenBank/DDBJ whole genome shotgun (WGS) entry which is preliminary data.</text>
</comment>
<dbReference type="EMBL" id="QPFP01000097">
    <property type="protein sequence ID" value="TEB22085.1"/>
    <property type="molecule type" value="Genomic_DNA"/>
</dbReference>
<gene>
    <name evidence="2" type="ORF">FA13DRAFT_1523568</name>
</gene>
<keyword evidence="3" id="KW-1185">Reference proteome</keyword>
<organism evidence="2 3">
    <name type="scientific">Coprinellus micaceus</name>
    <name type="common">Glistening ink-cap mushroom</name>
    <name type="synonym">Coprinus micaceus</name>
    <dbReference type="NCBI Taxonomy" id="71717"/>
    <lineage>
        <taxon>Eukaryota</taxon>
        <taxon>Fungi</taxon>
        <taxon>Dikarya</taxon>
        <taxon>Basidiomycota</taxon>
        <taxon>Agaricomycotina</taxon>
        <taxon>Agaricomycetes</taxon>
        <taxon>Agaricomycetidae</taxon>
        <taxon>Agaricales</taxon>
        <taxon>Agaricineae</taxon>
        <taxon>Psathyrellaceae</taxon>
        <taxon>Coprinellus</taxon>
    </lineage>
</organism>
<feature type="domain" description="Fungal-type protein kinase" evidence="1">
    <location>
        <begin position="133"/>
        <end position="331"/>
    </location>
</feature>
<dbReference type="InterPro" id="IPR040976">
    <property type="entry name" value="Pkinase_fungal"/>
</dbReference>
<dbReference type="STRING" id="71717.A0A4Y7SJT5"/>
<reference evidence="2 3" key="1">
    <citation type="journal article" date="2019" name="Nat. Ecol. Evol.">
        <title>Megaphylogeny resolves global patterns of mushroom evolution.</title>
        <authorList>
            <person name="Varga T."/>
            <person name="Krizsan K."/>
            <person name="Foldi C."/>
            <person name="Dima B."/>
            <person name="Sanchez-Garcia M."/>
            <person name="Sanchez-Ramirez S."/>
            <person name="Szollosi G.J."/>
            <person name="Szarkandi J.G."/>
            <person name="Papp V."/>
            <person name="Albert L."/>
            <person name="Andreopoulos W."/>
            <person name="Angelini C."/>
            <person name="Antonin V."/>
            <person name="Barry K.W."/>
            <person name="Bougher N.L."/>
            <person name="Buchanan P."/>
            <person name="Buyck B."/>
            <person name="Bense V."/>
            <person name="Catcheside P."/>
            <person name="Chovatia M."/>
            <person name="Cooper J."/>
            <person name="Damon W."/>
            <person name="Desjardin D."/>
            <person name="Finy P."/>
            <person name="Geml J."/>
            <person name="Haridas S."/>
            <person name="Hughes K."/>
            <person name="Justo A."/>
            <person name="Karasinski D."/>
            <person name="Kautmanova I."/>
            <person name="Kiss B."/>
            <person name="Kocsube S."/>
            <person name="Kotiranta H."/>
            <person name="LaButti K.M."/>
            <person name="Lechner B.E."/>
            <person name="Liimatainen K."/>
            <person name="Lipzen A."/>
            <person name="Lukacs Z."/>
            <person name="Mihaltcheva S."/>
            <person name="Morgado L.N."/>
            <person name="Niskanen T."/>
            <person name="Noordeloos M.E."/>
            <person name="Ohm R.A."/>
            <person name="Ortiz-Santana B."/>
            <person name="Ovrebo C."/>
            <person name="Racz N."/>
            <person name="Riley R."/>
            <person name="Savchenko A."/>
            <person name="Shiryaev A."/>
            <person name="Soop K."/>
            <person name="Spirin V."/>
            <person name="Szebenyi C."/>
            <person name="Tomsovsky M."/>
            <person name="Tulloss R.E."/>
            <person name="Uehling J."/>
            <person name="Grigoriev I.V."/>
            <person name="Vagvolgyi C."/>
            <person name="Papp T."/>
            <person name="Martin F.M."/>
            <person name="Miettinen O."/>
            <person name="Hibbett D.S."/>
            <person name="Nagy L.G."/>
        </authorList>
    </citation>
    <scope>NUCLEOTIDE SEQUENCE [LARGE SCALE GENOMIC DNA]</scope>
    <source>
        <strain evidence="2 3">FP101781</strain>
    </source>
</reference>
<accession>A0A4Y7SJT5</accession>
<dbReference type="InterPro" id="IPR011009">
    <property type="entry name" value="Kinase-like_dom_sf"/>
</dbReference>
<dbReference type="PANTHER" id="PTHR38248">
    <property type="entry name" value="FUNK1 6"/>
    <property type="match status" value="1"/>
</dbReference>
<dbReference type="Gene3D" id="1.10.510.10">
    <property type="entry name" value="Transferase(Phosphotransferase) domain 1"/>
    <property type="match status" value="1"/>
</dbReference>
<dbReference type="Proteomes" id="UP000298030">
    <property type="component" value="Unassembled WGS sequence"/>
</dbReference>
<dbReference type="AlphaFoldDB" id="A0A4Y7SJT5"/>
<dbReference type="SUPFAM" id="SSF56112">
    <property type="entry name" value="Protein kinase-like (PK-like)"/>
    <property type="match status" value="1"/>
</dbReference>
<dbReference type="OrthoDB" id="5584477at2759"/>
<evidence type="ECO:0000259" key="1">
    <source>
        <dbReference type="Pfam" id="PF17667"/>
    </source>
</evidence>
<protein>
    <recommendedName>
        <fullName evidence="1">Fungal-type protein kinase domain-containing protein</fullName>
    </recommendedName>
</protein>
<dbReference type="PANTHER" id="PTHR38248:SF2">
    <property type="entry name" value="FUNK1 11"/>
    <property type="match status" value="1"/>
</dbReference>
<feature type="domain" description="Fungal-type protein kinase" evidence="1">
    <location>
        <begin position="346"/>
        <end position="484"/>
    </location>
</feature>
<dbReference type="Pfam" id="PF17667">
    <property type="entry name" value="Pkinase_fungal"/>
    <property type="match status" value="2"/>
</dbReference>